<dbReference type="GO" id="GO:0005829">
    <property type="term" value="C:cytosol"/>
    <property type="evidence" value="ECO:0007669"/>
    <property type="project" value="TreeGrafter"/>
</dbReference>
<keyword evidence="5" id="KW-0789">Thiol protease inhibitor</keyword>
<reference evidence="7" key="2">
    <citation type="submission" date="2025-09" db="UniProtKB">
        <authorList>
            <consortium name="Ensembl"/>
        </authorList>
    </citation>
    <scope>IDENTIFICATION</scope>
</reference>
<dbReference type="GO" id="GO:0004869">
    <property type="term" value="F:cysteine-type endopeptidase inhibitor activity"/>
    <property type="evidence" value="ECO:0007669"/>
    <property type="project" value="UniProtKB-KW"/>
</dbReference>
<dbReference type="PANTHER" id="PTHR11414:SF21">
    <property type="entry name" value="CYSTATIN 14A, TANDEM DUPLICATE 1-RELATED"/>
    <property type="match status" value="1"/>
</dbReference>
<evidence type="ECO:0000313" key="8">
    <source>
        <dbReference type="Proteomes" id="UP000265020"/>
    </source>
</evidence>
<dbReference type="InterPro" id="IPR001713">
    <property type="entry name" value="Prot_inh_stefin"/>
</dbReference>
<proteinExistence type="inferred from homology"/>
<organism evidence="7 8">
    <name type="scientific">Cyprinodon variegatus</name>
    <name type="common">Sheepshead minnow</name>
    <dbReference type="NCBI Taxonomy" id="28743"/>
    <lineage>
        <taxon>Eukaryota</taxon>
        <taxon>Metazoa</taxon>
        <taxon>Chordata</taxon>
        <taxon>Craniata</taxon>
        <taxon>Vertebrata</taxon>
        <taxon>Euteleostomi</taxon>
        <taxon>Actinopterygii</taxon>
        <taxon>Neopterygii</taxon>
        <taxon>Teleostei</taxon>
        <taxon>Neoteleostei</taxon>
        <taxon>Acanthomorphata</taxon>
        <taxon>Ovalentaria</taxon>
        <taxon>Atherinomorphae</taxon>
        <taxon>Cyprinodontiformes</taxon>
        <taxon>Cyprinodontidae</taxon>
        <taxon>Cyprinodon</taxon>
    </lineage>
</organism>
<evidence type="ECO:0000313" key="7">
    <source>
        <dbReference type="Ensembl" id="ENSCVAP00000005471.1"/>
    </source>
</evidence>
<protein>
    <recommendedName>
        <fullName evidence="6">Cystatin domain-containing protein</fullName>
    </recommendedName>
</protein>
<dbReference type="SUPFAM" id="SSF54403">
    <property type="entry name" value="Cystatin/monellin"/>
    <property type="match status" value="1"/>
</dbReference>
<feature type="domain" description="Cystatin" evidence="6">
    <location>
        <begin position="27"/>
        <end position="72"/>
    </location>
</feature>
<comment type="subcellular location">
    <subcellularLocation>
        <location evidence="1">Cytoplasm</location>
    </subcellularLocation>
</comment>
<dbReference type="Ensembl" id="ENSCVAT00000006630.1">
    <property type="protein sequence ID" value="ENSCVAP00000005471.1"/>
    <property type="gene ID" value="ENSCVAG00000006851.1"/>
</dbReference>
<evidence type="ECO:0000259" key="6">
    <source>
        <dbReference type="Pfam" id="PF00031"/>
    </source>
</evidence>
<dbReference type="Pfam" id="PF00031">
    <property type="entry name" value="Cystatin"/>
    <property type="match status" value="1"/>
</dbReference>
<dbReference type="GeneTree" id="ENSGT00940000181483"/>
<evidence type="ECO:0000256" key="4">
    <source>
        <dbReference type="ARBA" id="ARBA00022690"/>
    </source>
</evidence>
<sequence>MEVLGGFSVAESLATNEIQAIDIEYATSKKYKEFRAIKYTDQTVNGKNYNIRVHVGDEQCTDLRVYKSFPSESSLGLREFRIGWKILSENRRMNDPL</sequence>
<dbReference type="Proteomes" id="UP000265020">
    <property type="component" value="Unassembled WGS sequence"/>
</dbReference>
<keyword evidence="3" id="KW-0963">Cytoplasm</keyword>
<dbReference type="AlphaFoldDB" id="A0A3Q2CJJ5"/>
<reference evidence="7" key="1">
    <citation type="submission" date="2025-08" db="UniProtKB">
        <authorList>
            <consortium name="Ensembl"/>
        </authorList>
    </citation>
    <scope>IDENTIFICATION</scope>
</reference>
<accession>A0A3Q2CJJ5</accession>
<keyword evidence="4" id="KW-0646">Protease inhibitor</keyword>
<dbReference type="PRINTS" id="PR00295">
    <property type="entry name" value="STEFINA"/>
</dbReference>
<evidence type="ECO:0000256" key="1">
    <source>
        <dbReference type="ARBA" id="ARBA00004496"/>
    </source>
</evidence>
<dbReference type="PANTHER" id="PTHR11414">
    <property type="entry name" value="CYSTATIN FAMILY MEMBER"/>
    <property type="match status" value="1"/>
</dbReference>
<dbReference type="InterPro" id="IPR000010">
    <property type="entry name" value="Cystatin_dom"/>
</dbReference>
<evidence type="ECO:0000256" key="2">
    <source>
        <dbReference type="ARBA" id="ARBA00009403"/>
    </source>
</evidence>
<dbReference type="Gene3D" id="3.10.450.10">
    <property type="match status" value="1"/>
</dbReference>
<comment type="similarity">
    <text evidence="2">Belongs to the cystatin family.</text>
</comment>
<evidence type="ECO:0000256" key="3">
    <source>
        <dbReference type="ARBA" id="ARBA00022490"/>
    </source>
</evidence>
<name>A0A3Q2CJJ5_CYPVA</name>
<evidence type="ECO:0000256" key="5">
    <source>
        <dbReference type="ARBA" id="ARBA00022704"/>
    </source>
</evidence>
<keyword evidence="8" id="KW-1185">Reference proteome</keyword>
<dbReference type="InterPro" id="IPR046350">
    <property type="entry name" value="Cystatin_sf"/>
</dbReference>